<dbReference type="EMBL" id="BMON01000002">
    <property type="protein sequence ID" value="GGM37227.1"/>
    <property type="molecule type" value="Genomic_DNA"/>
</dbReference>
<keyword evidence="2" id="KW-1133">Transmembrane helix</keyword>
<evidence type="ECO:0000313" key="4">
    <source>
        <dbReference type="Proteomes" id="UP000656367"/>
    </source>
</evidence>
<name>A0A830FTS9_HALAR</name>
<protein>
    <submittedName>
        <fullName evidence="3">Uncharacterized protein</fullName>
    </submittedName>
</protein>
<dbReference type="Proteomes" id="UP000656367">
    <property type="component" value="Unassembled WGS sequence"/>
</dbReference>
<dbReference type="AlphaFoldDB" id="A0A830FTS9"/>
<proteinExistence type="predicted"/>
<feature type="transmembrane region" description="Helical" evidence="2">
    <location>
        <begin position="50"/>
        <end position="71"/>
    </location>
</feature>
<feature type="transmembrane region" description="Helical" evidence="2">
    <location>
        <begin position="25"/>
        <end position="45"/>
    </location>
</feature>
<feature type="region of interest" description="Disordered" evidence="1">
    <location>
        <begin position="82"/>
        <end position="114"/>
    </location>
</feature>
<feature type="compositionally biased region" description="Acidic residues" evidence="1">
    <location>
        <begin position="82"/>
        <end position="106"/>
    </location>
</feature>
<reference evidence="3" key="1">
    <citation type="journal article" date="2014" name="Int. J. Syst. Evol. Microbiol.">
        <title>Complete genome sequence of Corynebacterium casei LMG S-19264T (=DSM 44701T), isolated from a smear-ripened cheese.</title>
        <authorList>
            <consortium name="US DOE Joint Genome Institute (JGI-PGF)"/>
            <person name="Walter F."/>
            <person name="Albersmeier A."/>
            <person name="Kalinowski J."/>
            <person name="Ruckert C."/>
        </authorList>
    </citation>
    <scope>NUCLEOTIDE SEQUENCE</scope>
    <source>
        <strain evidence="3">JCM 15759</strain>
    </source>
</reference>
<reference evidence="3" key="2">
    <citation type="submission" date="2020-09" db="EMBL/GenBank/DDBJ databases">
        <authorList>
            <person name="Sun Q."/>
            <person name="Ohkuma M."/>
        </authorList>
    </citation>
    <scope>NUCLEOTIDE SEQUENCE</scope>
    <source>
        <strain evidence="3">JCM 15759</strain>
    </source>
</reference>
<comment type="caution">
    <text evidence="3">The sequence shown here is derived from an EMBL/GenBank/DDBJ whole genome shotgun (WGS) entry which is preliminary data.</text>
</comment>
<keyword evidence="2" id="KW-0472">Membrane</keyword>
<evidence type="ECO:0000256" key="1">
    <source>
        <dbReference type="SAM" id="MobiDB-lite"/>
    </source>
</evidence>
<dbReference type="RefSeq" id="WP_188852309.1">
    <property type="nucleotide sequence ID" value="NZ_BMON01000002.1"/>
</dbReference>
<organism evidence="3 4">
    <name type="scientific">Haloarcula argentinensis</name>
    <dbReference type="NCBI Taxonomy" id="43776"/>
    <lineage>
        <taxon>Archaea</taxon>
        <taxon>Methanobacteriati</taxon>
        <taxon>Methanobacteriota</taxon>
        <taxon>Stenosarchaea group</taxon>
        <taxon>Halobacteria</taxon>
        <taxon>Halobacteriales</taxon>
        <taxon>Haloarculaceae</taxon>
        <taxon>Haloarcula</taxon>
    </lineage>
</organism>
<sequence>MIKSTVQFLERAELEYPFSIWRSKLTGGSILIPLSIVLVGTGTFFQSSIIVLLGFFVAVSSFCSLLFLIYLELSYVFPLDEKEESEEEEEDEEENEEQEEGEEGEEGERITQTV</sequence>
<accession>A0A830FTS9</accession>
<keyword evidence="2" id="KW-0812">Transmembrane</keyword>
<gene>
    <name evidence="3" type="ORF">GCM10009006_17970</name>
</gene>
<evidence type="ECO:0000256" key="2">
    <source>
        <dbReference type="SAM" id="Phobius"/>
    </source>
</evidence>
<evidence type="ECO:0000313" key="3">
    <source>
        <dbReference type="EMBL" id="GGM37227.1"/>
    </source>
</evidence>